<reference evidence="4 5" key="1">
    <citation type="submission" date="2019-02" db="EMBL/GenBank/DDBJ databases">
        <title>Deep-cultivation of Planctomycetes and their phenomic and genomic characterization uncovers novel biology.</title>
        <authorList>
            <person name="Wiegand S."/>
            <person name="Jogler M."/>
            <person name="Boedeker C."/>
            <person name="Pinto D."/>
            <person name="Vollmers J."/>
            <person name="Rivas-Marin E."/>
            <person name="Kohn T."/>
            <person name="Peeters S.H."/>
            <person name="Heuer A."/>
            <person name="Rast P."/>
            <person name="Oberbeckmann S."/>
            <person name="Bunk B."/>
            <person name="Jeske O."/>
            <person name="Meyerdierks A."/>
            <person name="Storesund J.E."/>
            <person name="Kallscheuer N."/>
            <person name="Luecker S."/>
            <person name="Lage O.M."/>
            <person name="Pohl T."/>
            <person name="Merkel B.J."/>
            <person name="Hornburger P."/>
            <person name="Mueller R.-W."/>
            <person name="Bruemmer F."/>
            <person name="Labrenz M."/>
            <person name="Spormann A.M."/>
            <person name="Op den Camp H."/>
            <person name="Overmann J."/>
            <person name="Amann R."/>
            <person name="Jetten M.S.M."/>
            <person name="Mascher T."/>
            <person name="Medema M.H."/>
            <person name="Devos D.P."/>
            <person name="Kaster A.-K."/>
            <person name="Ovreas L."/>
            <person name="Rohde M."/>
            <person name="Galperin M.Y."/>
            <person name="Jogler C."/>
        </authorList>
    </citation>
    <scope>NUCLEOTIDE SEQUENCE [LARGE SCALE GENOMIC DNA]</scope>
    <source>
        <strain evidence="4 5">Pla85_3_4</strain>
    </source>
</reference>
<organism evidence="4 5">
    <name type="scientific">Lignipirellula cremea</name>
    <dbReference type="NCBI Taxonomy" id="2528010"/>
    <lineage>
        <taxon>Bacteria</taxon>
        <taxon>Pseudomonadati</taxon>
        <taxon>Planctomycetota</taxon>
        <taxon>Planctomycetia</taxon>
        <taxon>Pirellulales</taxon>
        <taxon>Pirellulaceae</taxon>
        <taxon>Lignipirellula</taxon>
    </lineage>
</organism>
<evidence type="ECO:0008006" key="6">
    <source>
        <dbReference type="Google" id="ProtNLM"/>
    </source>
</evidence>
<accession>A0A518DVB8</accession>
<protein>
    <recommendedName>
        <fullName evidence="6">LTXXQ motif protein</fullName>
    </recommendedName>
</protein>
<dbReference type="Proteomes" id="UP000317648">
    <property type="component" value="Chromosome"/>
</dbReference>
<feature type="coiled-coil region" evidence="1">
    <location>
        <begin position="69"/>
        <end position="137"/>
    </location>
</feature>
<evidence type="ECO:0000313" key="5">
    <source>
        <dbReference type="Proteomes" id="UP000317648"/>
    </source>
</evidence>
<proteinExistence type="predicted"/>
<dbReference type="KEGG" id="lcre:Pla8534_35990"/>
<name>A0A518DVB8_9BACT</name>
<feature type="region of interest" description="Disordered" evidence="2">
    <location>
        <begin position="31"/>
        <end position="52"/>
    </location>
</feature>
<keyword evidence="1" id="KW-0175">Coiled coil</keyword>
<keyword evidence="5" id="KW-1185">Reference proteome</keyword>
<feature type="chain" id="PRO_5021873008" description="LTXXQ motif protein" evidence="3">
    <location>
        <begin position="28"/>
        <end position="144"/>
    </location>
</feature>
<gene>
    <name evidence="4" type="ORF">Pla8534_35990</name>
</gene>
<evidence type="ECO:0000256" key="2">
    <source>
        <dbReference type="SAM" id="MobiDB-lite"/>
    </source>
</evidence>
<dbReference type="AlphaFoldDB" id="A0A518DVB8"/>
<evidence type="ECO:0000256" key="1">
    <source>
        <dbReference type="SAM" id="Coils"/>
    </source>
</evidence>
<sequence precursor="true">MPRSHWFFLSVQVFCLLVISLVSPVDAQESATSDKPEAAAEQEDAVHRLPSHYSEVVTEAQRKTIYEIQDRYRDELREMELQMLALIKKRNAEIENVLSAEQKELIRKVAAESKAQRDRLKGLREQIEAERRKAEASKSGAAGN</sequence>
<evidence type="ECO:0000313" key="4">
    <source>
        <dbReference type="EMBL" id="QDU95782.1"/>
    </source>
</evidence>
<feature type="signal peptide" evidence="3">
    <location>
        <begin position="1"/>
        <end position="27"/>
    </location>
</feature>
<dbReference type="EMBL" id="CP036433">
    <property type="protein sequence ID" value="QDU95782.1"/>
    <property type="molecule type" value="Genomic_DNA"/>
</dbReference>
<dbReference type="RefSeq" id="WP_145054480.1">
    <property type="nucleotide sequence ID" value="NZ_CP036433.1"/>
</dbReference>
<evidence type="ECO:0000256" key="3">
    <source>
        <dbReference type="SAM" id="SignalP"/>
    </source>
</evidence>
<keyword evidence="3" id="KW-0732">Signal</keyword>